<comment type="function">
    <text evidence="1">May be involved in transcriptional regulation.</text>
</comment>
<evidence type="ECO:0000259" key="13">
    <source>
        <dbReference type="PROSITE" id="PS50157"/>
    </source>
</evidence>
<evidence type="ECO:0000256" key="6">
    <source>
        <dbReference type="ARBA" id="ARBA00022771"/>
    </source>
</evidence>
<evidence type="ECO:0000256" key="12">
    <source>
        <dbReference type="PROSITE-ProRule" id="PRU00042"/>
    </source>
</evidence>
<dbReference type="InterPro" id="IPR013087">
    <property type="entry name" value="Znf_C2H2_type"/>
</dbReference>
<keyword evidence="7" id="KW-0862">Zinc</keyword>
<keyword evidence="11" id="KW-0539">Nucleus</keyword>
<feature type="domain" description="C2H2-type" evidence="13">
    <location>
        <begin position="386"/>
        <end position="413"/>
    </location>
</feature>
<feature type="domain" description="C2H2-type" evidence="13">
    <location>
        <begin position="606"/>
        <end position="633"/>
    </location>
</feature>
<feature type="domain" description="C2H2-type" evidence="13">
    <location>
        <begin position="191"/>
        <end position="218"/>
    </location>
</feature>
<dbReference type="FunFam" id="3.30.160.60:FF:001156">
    <property type="entry name" value="Zinc finger protein 407"/>
    <property type="match status" value="1"/>
</dbReference>
<evidence type="ECO:0000313" key="14">
    <source>
        <dbReference type="EMBL" id="RWS26822.1"/>
    </source>
</evidence>
<keyword evidence="6 12" id="KW-0863">Zinc-finger</keyword>
<organism evidence="14 15">
    <name type="scientific">Leptotrombidium deliense</name>
    <dbReference type="NCBI Taxonomy" id="299467"/>
    <lineage>
        <taxon>Eukaryota</taxon>
        <taxon>Metazoa</taxon>
        <taxon>Ecdysozoa</taxon>
        <taxon>Arthropoda</taxon>
        <taxon>Chelicerata</taxon>
        <taxon>Arachnida</taxon>
        <taxon>Acari</taxon>
        <taxon>Acariformes</taxon>
        <taxon>Trombidiformes</taxon>
        <taxon>Prostigmata</taxon>
        <taxon>Anystina</taxon>
        <taxon>Parasitengona</taxon>
        <taxon>Trombiculoidea</taxon>
        <taxon>Trombiculidae</taxon>
        <taxon>Leptotrombidium</taxon>
    </lineage>
</organism>
<dbReference type="Pfam" id="PF00096">
    <property type="entry name" value="zf-C2H2"/>
    <property type="match status" value="10"/>
</dbReference>
<keyword evidence="10" id="KW-0804">Transcription</keyword>
<dbReference type="Pfam" id="PF13912">
    <property type="entry name" value="zf-C2H2_6"/>
    <property type="match status" value="1"/>
</dbReference>
<dbReference type="VEuPathDB" id="VectorBase:LDEU005218"/>
<keyword evidence="5" id="KW-0677">Repeat</keyword>
<dbReference type="InterPro" id="IPR050752">
    <property type="entry name" value="C2H2-ZF_domain"/>
</dbReference>
<dbReference type="EMBL" id="NCKV01002451">
    <property type="protein sequence ID" value="RWS26822.1"/>
    <property type="molecule type" value="Genomic_DNA"/>
</dbReference>
<dbReference type="FunFam" id="3.30.160.60:FF:000145">
    <property type="entry name" value="Zinc finger protein 574"/>
    <property type="match status" value="1"/>
</dbReference>
<dbReference type="PROSITE" id="PS50157">
    <property type="entry name" value="ZINC_FINGER_C2H2_2"/>
    <property type="match status" value="18"/>
</dbReference>
<dbReference type="SMART" id="SM00355">
    <property type="entry name" value="ZnF_C2H2"/>
    <property type="match status" value="19"/>
</dbReference>
<dbReference type="GO" id="GO:0008270">
    <property type="term" value="F:zinc ion binding"/>
    <property type="evidence" value="ECO:0007669"/>
    <property type="project" value="UniProtKB-KW"/>
</dbReference>
<feature type="domain" description="C2H2-type" evidence="13">
    <location>
        <begin position="550"/>
        <end position="577"/>
    </location>
</feature>
<feature type="domain" description="C2H2-type" evidence="13">
    <location>
        <begin position="219"/>
        <end position="246"/>
    </location>
</feature>
<feature type="domain" description="C2H2-type" evidence="13">
    <location>
        <begin position="470"/>
        <end position="497"/>
    </location>
</feature>
<dbReference type="FunFam" id="3.30.160.60:FF:000226">
    <property type="entry name" value="Zinc finger protein 236 variant"/>
    <property type="match status" value="1"/>
</dbReference>
<sequence>MTAMVEEKETADYSAITTIEAVLSENSCNESDNCVFEERQLESERSASCANRNDGMFKCEECTAEFHVDVNLRLHKAWVHDKSENKHKCPECSITFSRKAGLRSHLLTHCEDEFAYNHLSFSNKKSKKFSPASERIKVTNVNNEPWICVQCNQSFLSSSMLKEHKKLHIQLKSSLKQRFRKKDVDRTVFVHDCDTCGKKFKKKSQLIRHTRVHSGERPFICSVCGKGFTQKNSLETHKAKHTGEKKYKCTFCDATFTQSGNMRCHIDRVHAPKAMLPADQLFQCPFCSCVFKKIGSLNCHISRRHVDNSEELASTASNISYADADEESNKTEKNDLLVKAMEKSGVGDWASPTNADGIKIVLPLTDSETGMKQSHVMRRIGRLCFHQCLYCPKEFKKSSDLVRHIRIHTHERPFKCNQCYRSFTVKSTLNVHVRSHTKLNEIRCDVCGATFSSAQSLKVHNRVHSLLSPFRCNLCEKQFSLYNQLKKHLLAHQQKTKIKSGKQSGIEKSLLDKIQLKSPIVVSGDSLVSSNSNAATKNDSFCVGTDKRKYSCNHCEKAFKKSSHLKQHVLSHTGEKPYQCSLCSQAFVSNGSLKTHIRTHSGEKPYKCEQCSFQCTTKGSLTRHMTIHSNSRPFMCPYCQKTFKSNFSCRKHMEIHKAEIALKVLKKKSDARERCHLIDSTSYNCNEMSLDVNSFSSECYNSTPSNVEISLLSTNTENVCIPLLQLSTFNVNVSQPTDDASIVPRLVLHSATHQSNQPRSSDTNYIHLSTSATVEPNSILASVNSETLSQNTLQDNSAQNSVANIEISSNTQKNAHKRRKDCQLKSCQYCPKVFKKRSDLERHTRIHTGEKPFECTLCKKQFTVKSTLDSHIQTHKGERNFKCFVCNSLFATKGSLNIHTRLHTGYRPFKCDVCNMTFRTSGHLKSHSQKHEKQKAYPLKNSETLNSVQYYLDTSNVAIEPNREATNTPLIMPYILSSRDNGLTDNSDCGQSTFGSMDASLLTTLIQIDCSGEQLHENVDN</sequence>
<dbReference type="PANTHER" id="PTHR24384">
    <property type="entry name" value="FINGER PUTATIVE TRANSCRIPTION FACTOR FAMILY-RELATED"/>
    <property type="match status" value="1"/>
</dbReference>
<name>A0A443SH63_9ACAR</name>
<keyword evidence="8" id="KW-0805">Transcription regulation</keyword>
<comment type="similarity">
    <text evidence="3">Belongs to the krueppel C2H2-type zinc-finger protein family.</text>
</comment>
<protein>
    <submittedName>
        <fullName evidence="14">Zinc finger protein 236-like protein</fullName>
    </submittedName>
</protein>
<dbReference type="InterPro" id="IPR036236">
    <property type="entry name" value="Znf_C2H2_sf"/>
</dbReference>
<dbReference type="PROSITE" id="PS00028">
    <property type="entry name" value="ZINC_FINGER_C2H2_1"/>
    <property type="match status" value="19"/>
</dbReference>
<evidence type="ECO:0000256" key="1">
    <source>
        <dbReference type="ARBA" id="ARBA00003767"/>
    </source>
</evidence>
<feature type="domain" description="C2H2-type" evidence="13">
    <location>
        <begin position="442"/>
        <end position="469"/>
    </location>
</feature>
<accession>A0A443SH63</accession>
<dbReference type="STRING" id="299467.A0A443SH63"/>
<feature type="domain" description="C2H2-type" evidence="13">
    <location>
        <begin position="909"/>
        <end position="936"/>
    </location>
</feature>
<reference evidence="14 15" key="1">
    <citation type="journal article" date="2018" name="Gigascience">
        <title>Genomes of trombidid mites reveal novel predicted allergens and laterally-transferred genes associated with secondary metabolism.</title>
        <authorList>
            <person name="Dong X."/>
            <person name="Chaisiri K."/>
            <person name="Xia D."/>
            <person name="Armstrong S.D."/>
            <person name="Fang Y."/>
            <person name="Donnelly M.J."/>
            <person name="Kadowaki T."/>
            <person name="McGarry J.W."/>
            <person name="Darby A.C."/>
            <person name="Makepeace B.L."/>
        </authorList>
    </citation>
    <scope>NUCLEOTIDE SEQUENCE [LARGE SCALE GENOMIC DNA]</scope>
    <source>
        <strain evidence="14">UoL-UT</strain>
    </source>
</reference>
<evidence type="ECO:0000256" key="7">
    <source>
        <dbReference type="ARBA" id="ARBA00022833"/>
    </source>
</evidence>
<evidence type="ECO:0000256" key="10">
    <source>
        <dbReference type="ARBA" id="ARBA00023163"/>
    </source>
</evidence>
<feature type="domain" description="C2H2-type" evidence="13">
    <location>
        <begin position="146"/>
        <end position="173"/>
    </location>
</feature>
<proteinExistence type="inferred from homology"/>
<dbReference type="PANTHER" id="PTHR24384:SF189">
    <property type="entry name" value="C2H2-TYPE DOMAIN-CONTAINING PROTEIN-RELATED"/>
    <property type="match status" value="1"/>
</dbReference>
<dbReference type="Pfam" id="PF13909">
    <property type="entry name" value="zf-H2C2_5"/>
    <property type="match status" value="1"/>
</dbReference>
<comment type="subcellular location">
    <subcellularLocation>
        <location evidence="2">Nucleus</location>
    </subcellularLocation>
</comment>
<dbReference type="OrthoDB" id="6077919at2759"/>
<keyword evidence="15" id="KW-1185">Reference proteome</keyword>
<evidence type="ECO:0000256" key="11">
    <source>
        <dbReference type="ARBA" id="ARBA00023242"/>
    </source>
</evidence>
<evidence type="ECO:0000256" key="8">
    <source>
        <dbReference type="ARBA" id="ARBA00023015"/>
    </source>
</evidence>
<evidence type="ECO:0000313" key="15">
    <source>
        <dbReference type="Proteomes" id="UP000288716"/>
    </source>
</evidence>
<evidence type="ECO:0000256" key="3">
    <source>
        <dbReference type="ARBA" id="ARBA00006991"/>
    </source>
</evidence>
<comment type="caution">
    <text evidence="14">The sequence shown here is derived from an EMBL/GenBank/DDBJ whole genome shotgun (WGS) entry which is preliminary data.</text>
</comment>
<dbReference type="GO" id="GO:0000978">
    <property type="term" value="F:RNA polymerase II cis-regulatory region sequence-specific DNA binding"/>
    <property type="evidence" value="ECO:0007669"/>
    <property type="project" value="TreeGrafter"/>
</dbReference>
<feature type="domain" description="C2H2-type" evidence="13">
    <location>
        <begin position="825"/>
        <end position="852"/>
    </location>
</feature>
<gene>
    <name evidence="14" type="ORF">B4U80_07238</name>
</gene>
<feature type="domain" description="C2H2-type" evidence="13">
    <location>
        <begin position="853"/>
        <end position="880"/>
    </location>
</feature>
<dbReference type="FunFam" id="3.30.160.60:FF:000395">
    <property type="entry name" value="zinc finger protein 513"/>
    <property type="match status" value="1"/>
</dbReference>
<feature type="domain" description="C2H2-type" evidence="13">
    <location>
        <begin position="57"/>
        <end position="85"/>
    </location>
</feature>
<feature type="domain" description="C2H2-type" evidence="13">
    <location>
        <begin position="578"/>
        <end position="605"/>
    </location>
</feature>
<dbReference type="GO" id="GO:0005634">
    <property type="term" value="C:nucleus"/>
    <property type="evidence" value="ECO:0007669"/>
    <property type="project" value="UniProtKB-SubCell"/>
</dbReference>
<dbReference type="FunFam" id="3.30.160.60:FF:001576">
    <property type="entry name" value="HKR1, GLI-Kruppel zinc finger family member"/>
    <property type="match status" value="1"/>
</dbReference>
<feature type="domain" description="C2H2-type" evidence="13">
    <location>
        <begin position="881"/>
        <end position="908"/>
    </location>
</feature>
<evidence type="ECO:0000256" key="9">
    <source>
        <dbReference type="ARBA" id="ARBA00023125"/>
    </source>
</evidence>
<evidence type="ECO:0000256" key="2">
    <source>
        <dbReference type="ARBA" id="ARBA00004123"/>
    </source>
</evidence>
<evidence type="ECO:0000256" key="4">
    <source>
        <dbReference type="ARBA" id="ARBA00022723"/>
    </source>
</evidence>
<dbReference type="FunFam" id="3.30.160.60:FF:000130">
    <property type="entry name" value="Spalt-like transcription factor 4"/>
    <property type="match status" value="1"/>
</dbReference>
<keyword evidence="9" id="KW-0238">DNA-binding</keyword>
<dbReference type="Gene3D" id="3.30.160.60">
    <property type="entry name" value="Classic Zinc Finger"/>
    <property type="match status" value="15"/>
</dbReference>
<dbReference type="FunFam" id="3.30.160.60:FF:000446">
    <property type="entry name" value="Zinc finger protein"/>
    <property type="match status" value="2"/>
</dbReference>
<dbReference type="FunFam" id="3.30.160.60:FF:001818">
    <property type="entry name" value="GDNF-inducible zinc finger protein 1 isoform X1"/>
    <property type="match status" value="1"/>
</dbReference>
<dbReference type="FunFam" id="3.30.160.60:FF:000733">
    <property type="entry name" value="Zinc finger protein 236 variant"/>
    <property type="match status" value="1"/>
</dbReference>
<feature type="domain" description="C2H2-type" evidence="13">
    <location>
        <begin position="87"/>
        <end position="114"/>
    </location>
</feature>
<evidence type="ECO:0000256" key="5">
    <source>
        <dbReference type="ARBA" id="ARBA00022737"/>
    </source>
</evidence>
<feature type="domain" description="C2H2-type" evidence="13">
    <location>
        <begin position="414"/>
        <end position="441"/>
    </location>
</feature>
<dbReference type="AlphaFoldDB" id="A0A443SH63"/>
<dbReference type="Proteomes" id="UP000288716">
    <property type="component" value="Unassembled WGS sequence"/>
</dbReference>
<keyword evidence="4" id="KW-0479">Metal-binding</keyword>
<feature type="domain" description="C2H2-type" evidence="13">
    <location>
        <begin position="247"/>
        <end position="275"/>
    </location>
</feature>
<feature type="domain" description="C2H2-type" evidence="13">
    <location>
        <begin position="634"/>
        <end position="661"/>
    </location>
</feature>
<dbReference type="GO" id="GO:0000981">
    <property type="term" value="F:DNA-binding transcription factor activity, RNA polymerase II-specific"/>
    <property type="evidence" value="ECO:0007669"/>
    <property type="project" value="TreeGrafter"/>
</dbReference>
<dbReference type="SUPFAM" id="SSF57667">
    <property type="entry name" value="beta-beta-alpha zinc fingers"/>
    <property type="match status" value="10"/>
</dbReference>